<accession>A0A2G8QYE4</accession>
<comment type="caution">
    <text evidence="1">The sequence shown here is derived from an EMBL/GenBank/DDBJ whole genome shotgun (WGS) entry which is preliminary data.</text>
</comment>
<dbReference type="AlphaFoldDB" id="A0A2G8QYE4"/>
<reference evidence="1 2" key="1">
    <citation type="submission" date="2013-09" db="EMBL/GenBank/DDBJ databases">
        <title>Genome sequencing of Phaeobacter antarcticus sp. nov. SM1211.</title>
        <authorList>
            <person name="Zhang X.-Y."/>
            <person name="Liu C."/>
            <person name="Chen X.-L."/>
            <person name="Xie B.-B."/>
            <person name="Qin Q.-L."/>
            <person name="Rong J.-C."/>
            <person name="Zhang Y.-Z."/>
        </authorList>
    </citation>
    <scope>NUCLEOTIDE SEQUENCE [LARGE SCALE GENOMIC DNA]</scope>
    <source>
        <strain evidence="1 2">SM1211</strain>
    </source>
</reference>
<sequence>MKGDLAATDKGKYCGMAVLSICEALMLAINDQSNKT</sequence>
<protein>
    <submittedName>
        <fullName evidence="1">Uncharacterized protein</fullName>
    </submittedName>
</protein>
<keyword evidence="2" id="KW-1185">Reference proteome</keyword>
<organism evidence="1 2">
    <name type="scientific">Puniceibacterium antarcticum</name>
    <dbReference type="NCBI Taxonomy" id="1206336"/>
    <lineage>
        <taxon>Bacteria</taxon>
        <taxon>Pseudomonadati</taxon>
        <taxon>Pseudomonadota</taxon>
        <taxon>Alphaproteobacteria</taxon>
        <taxon>Rhodobacterales</taxon>
        <taxon>Paracoccaceae</taxon>
        <taxon>Puniceibacterium</taxon>
    </lineage>
</organism>
<dbReference type="EMBL" id="AWWI01000181">
    <property type="protein sequence ID" value="PIL14314.1"/>
    <property type="molecule type" value="Genomic_DNA"/>
</dbReference>
<gene>
    <name evidence="1" type="ORF">P775_26785</name>
</gene>
<evidence type="ECO:0000313" key="1">
    <source>
        <dbReference type="EMBL" id="PIL14314.1"/>
    </source>
</evidence>
<proteinExistence type="predicted"/>
<name>A0A2G8QYE4_9RHOB</name>
<dbReference type="Proteomes" id="UP000231259">
    <property type="component" value="Unassembled WGS sequence"/>
</dbReference>
<evidence type="ECO:0000313" key="2">
    <source>
        <dbReference type="Proteomes" id="UP000231259"/>
    </source>
</evidence>